<proteinExistence type="predicted"/>
<organism evidence="2 3">
    <name type="scientific">Arthrobotrys musiformis</name>
    <dbReference type="NCBI Taxonomy" id="47236"/>
    <lineage>
        <taxon>Eukaryota</taxon>
        <taxon>Fungi</taxon>
        <taxon>Dikarya</taxon>
        <taxon>Ascomycota</taxon>
        <taxon>Pezizomycotina</taxon>
        <taxon>Orbiliomycetes</taxon>
        <taxon>Orbiliales</taxon>
        <taxon>Orbiliaceae</taxon>
        <taxon>Arthrobotrys</taxon>
    </lineage>
</organism>
<sequence length="562" mass="64553">MTQPSSFENLPSELHDEIIKYLDNDSAKSLRLAYPTPQILTTTSDTIFETLVLRLGNHRNSRNRLDNLRSCLLEENGQVELSTNGILRHVRTLVVDTRYPFVVTDQLISTRRVWRFPDEDVDLLGPGAHGVYPPDEEVALFLDLLKKVFYAISSPLKSLRWQTSHLLKSEVHEEIAELFCSSTVLGPRNYEFTVSFSSNVPHLLIPYLRPLSGCDHLYIVEKYGGGYEMELDDMVAVVELIRRCPKLKGFTCNYENWIHEDCLDALWTAINGIETLEELKFQTGEDVSGPVRPNLRSKRLKGVNLDWIDLGYLPEMSQVPDFCEPLVDSGATGLTKLAFNTYLPVVQKLILQQTAVTDLTIRVMDKWDAIRLFSIVVPAIKQTLRRFRLTGSLGNHSWGSPTNYGTTLLDCKKLQEIEVPFIQRDFTKSGEDTVISGLPSLVNDFVRNCPELFRIYTGNIAGDFCVAYSLIGVLKKFESRDGIFKGRDLEILLKQHAEGEWGTLRTKTRFPRVGDEEDMVGVFDYYIHRWRLREEEVSGDRVYRFQRLEDKCWMRNECWDDD</sequence>
<dbReference type="Proteomes" id="UP001370758">
    <property type="component" value="Unassembled WGS sequence"/>
</dbReference>
<evidence type="ECO:0000313" key="3">
    <source>
        <dbReference type="Proteomes" id="UP001370758"/>
    </source>
</evidence>
<keyword evidence="3" id="KW-1185">Reference proteome</keyword>
<accession>A0AAV9W8S6</accession>
<reference evidence="2 3" key="1">
    <citation type="submission" date="2023-08" db="EMBL/GenBank/DDBJ databases">
        <authorList>
            <person name="Palmer J.M."/>
        </authorList>
    </citation>
    <scope>NUCLEOTIDE SEQUENCE [LARGE SCALE GENOMIC DNA]</scope>
    <source>
        <strain evidence="2 3">TWF481</strain>
    </source>
</reference>
<dbReference type="InterPro" id="IPR001810">
    <property type="entry name" value="F-box_dom"/>
</dbReference>
<evidence type="ECO:0000313" key="2">
    <source>
        <dbReference type="EMBL" id="KAK6503339.1"/>
    </source>
</evidence>
<dbReference type="PROSITE" id="PS50181">
    <property type="entry name" value="FBOX"/>
    <property type="match status" value="1"/>
</dbReference>
<gene>
    <name evidence="2" type="ORF">TWF481_008362</name>
</gene>
<protein>
    <recommendedName>
        <fullName evidence="1">F-box domain-containing protein</fullName>
    </recommendedName>
</protein>
<feature type="domain" description="F-box" evidence="1">
    <location>
        <begin position="4"/>
        <end position="51"/>
    </location>
</feature>
<dbReference type="AlphaFoldDB" id="A0AAV9W8S6"/>
<comment type="caution">
    <text evidence="2">The sequence shown here is derived from an EMBL/GenBank/DDBJ whole genome shotgun (WGS) entry which is preliminary data.</text>
</comment>
<dbReference type="EMBL" id="JAVHJL010000005">
    <property type="protein sequence ID" value="KAK6503339.1"/>
    <property type="molecule type" value="Genomic_DNA"/>
</dbReference>
<name>A0AAV9W8S6_9PEZI</name>
<evidence type="ECO:0000259" key="1">
    <source>
        <dbReference type="PROSITE" id="PS50181"/>
    </source>
</evidence>